<evidence type="ECO:0000313" key="3">
    <source>
        <dbReference type="Proteomes" id="UP000234323"/>
    </source>
</evidence>
<feature type="signal peptide" evidence="1">
    <location>
        <begin position="1"/>
        <end position="20"/>
    </location>
</feature>
<keyword evidence="1" id="KW-0732">Signal</keyword>
<gene>
    <name evidence="2" type="ORF">RhiirA4_427065</name>
</gene>
<accession>A0A2I1H7J6</accession>
<organism evidence="2 3">
    <name type="scientific">Rhizophagus irregularis</name>
    <dbReference type="NCBI Taxonomy" id="588596"/>
    <lineage>
        <taxon>Eukaryota</taxon>
        <taxon>Fungi</taxon>
        <taxon>Fungi incertae sedis</taxon>
        <taxon>Mucoromycota</taxon>
        <taxon>Glomeromycotina</taxon>
        <taxon>Glomeromycetes</taxon>
        <taxon>Glomerales</taxon>
        <taxon>Glomeraceae</taxon>
        <taxon>Rhizophagus</taxon>
    </lineage>
</organism>
<evidence type="ECO:0000313" key="2">
    <source>
        <dbReference type="EMBL" id="PKY54848.1"/>
    </source>
</evidence>
<comment type="caution">
    <text evidence="2">The sequence shown here is derived from an EMBL/GenBank/DDBJ whole genome shotgun (WGS) entry which is preliminary data.</text>
</comment>
<reference evidence="2 3" key="1">
    <citation type="submission" date="2015-10" db="EMBL/GenBank/DDBJ databases">
        <title>Genome analyses suggest a sexual origin of heterokaryosis in a supposedly ancient asexual fungus.</title>
        <authorList>
            <person name="Ropars J."/>
            <person name="Sedzielewska K."/>
            <person name="Noel J."/>
            <person name="Charron P."/>
            <person name="Farinelli L."/>
            <person name="Marton T."/>
            <person name="Kruger M."/>
            <person name="Pelin A."/>
            <person name="Brachmann A."/>
            <person name="Corradi N."/>
        </authorList>
    </citation>
    <scope>NUCLEOTIDE SEQUENCE [LARGE SCALE GENOMIC DNA]</scope>
    <source>
        <strain evidence="2 3">A4</strain>
    </source>
</reference>
<dbReference type="VEuPathDB" id="FungiDB:RhiirA1_511644"/>
<dbReference type="VEuPathDB" id="FungiDB:RhiirFUN_003781"/>
<evidence type="ECO:0000256" key="1">
    <source>
        <dbReference type="SAM" id="SignalP"/>
    </source>
</evidence>
<protein>
    <submittedName>
        <fullName evidence="2">Uncharacterized protein</fullName>
    </submittedName>
</protein>
<sequence>MKIFILLIGLLLLLIVNVKAQLTCEKYFGVSLCNECQKELWNSGQSPSTCTFFNKLFAEVQYDPYTFNYNLTSYDKAVKKACSIEFSCTYEEGKQIWERVEEKCANELTIYVDWSANPSSLDDTVVAPYASLLLFYFAAPEYSSLCHKTSNGELCGIESIRPLVDWLKQEIPEGKVQFSYDFLFAYKEDGTRIKVPMELVTKCGECGKNMMKEYKNWMDQHAVPDPIVKNMFNGSLEAVQEYFSCPILL</sequence>
<name>A0A2I1H7J6_9GLOM</name>
<proteinExistence type="predicted"/>
<dbReference type="VEuPathDB" id="FungiDB:FUN_021854"/>
<dbReference type="Proteomes" id="UP000234323">
    <property type="component" value="Unassembled WGS sequence"/>
</dbReference>
<dbReference type="AlphaFoldDB" id="A0A2I1H7J6"/>
<keyword evidence="3" id="KW-1185">Reference proteome</keyword>
<feature type="chain" id="PRO_5014126694" evidence="1">
    <location>
        <begin position="21"/>
        <end position="249"/>
    </location>
</feature>
<dbReference type="EMBL" id="LLXI01001703">
    <property type="protein sequence ID" value="PKY54848.1"/>
    <property type="molecule type" value="Genomic_DNA"/>
</dbReference>